<keyword evidence="3" id="KW-1185">Reference proteome</keyword>
<name>A0AAE9Y6P3_9ACTN</name>
<accession>A0AAE9Y6P3</accession>
<dbReference type="Pfam" id="PF11272">
    <property type="entry name" value="DUF3072"/>
    <property type="match status" value="1"/>
</dbReference>
<evidence type="ECO:0000313" key="2">
    <source>
        <dbReference type="EMBL" id="WCO65323.1"/>
    </source>
</evidence>
<feature type="region of interest" description="Disordered" evidence="1">
    <location>
        <begin position="1"/>
        <end position="78"/>
    </location>
</feature>
<evidence type="ECO:0000256" key="1">
    <source>
        <dbReference type="SAM" id="MobiDB-lite"/>
    </source>
</evidence>
<dbReference type="EMBL" id="CP116942">
    <property type="protein sequence ID" value="WCO65323.1"/>
    <property type="molecule type" value="Genomic_DNA"/>
</dbReference>
<protein>
    <submittedName>
        <fullName evidence="2">DUF3072 domain-containing protein</fullName>
    </submittedName>
</protein>
<evidence type="ECO:0000313" key="3">
    <source>
        <dbReference type="Proteomes" id="UP001216390"/>
    </source>
</evidence>
<dbReference type="AlphaFoldDB" id="A0AAE9Y6P3"/>
<proteinExistence type="predicted"/>
<dbReference type="Proteomes" id="UP001216390">
    <property type="component" value="Chromosome"/>
</dbReference>
<feature type="compositionally biased region" description="Polar residues" evidence="1">
    <location>
        <begin position="37"/>
        <end position="47"/>
    </location>
</feature>
<dbReference type="InterPro" id="IPR021425">
    <property type="entry name" value="DUF3072"/>
</dbReference>
<sequence>MTDAQQNLPEIDPSLEGSNLEKDPEDWTTGDEPMTKAQESYLRTLSDQAGEELDPSLTKAQASERIDELQARTGRGAA</sequence>
<organism evidence="2 3">
    <name type="scientific">Iamia majanohamensis</name>
    <dbReference type="NCBI Taxonomy" id="467976"/>
    <lineage>
        <taxon>Bacteria</taxon>
        <taxon>Bacillati</taxon>
        <taxon>Actinomycetota</taxon>
        <taxon>Acidimicrobiia</taxon>
        <taxon>Acidimicrobiales</taxon>
        <taxon>Iamiaceae</taxon>
        <taxon>Iamia</taxon>
    </lineage>
</organism>
<dbReference type="KEGG" id="ima:PO878_12535"/>
<reference evidence="2" key="1">
    <citation type="submission" date="2023-01" db="EMBL/GenBank/DDBJ databases">
        <title>The diversity of Class Acidimicrobiia in South China Sea sediment environments and the proposal of Iamia marina sp. nov., a novel species of the genus Iamia.</title>
        <authorList>
            <person name="He Y."/>
            <person name="Tian X."/>
        </authorList>
    </citation>
    <scope>NUCLEOTIDE SEQUENCE</scope>
    <source>
        <strain evidence="2">DSM 19957</strain>
    </source>
</reference>
<dbReference type="RefSeq" id="WP_272734848.1">
    <property type="nucleotide sequence ID" value="NZ_CP116942.1"/>
</dbReference>
<gene>
    <name evidence="2" type="ORF">PO878_12535</name>
</gene>